<keyword evidence="12" id="KW-1185">Reference proteome</keyword>
<keyword evidence="4" id="KW-0552">Olfaction</keyword>
<evidence type="ECO:0000313" key="12">
    <source>
        <dbReference type="Proteomes" id="UP001333110"/>
    </source>
</evidence>
<dbReference type="PANTHER" id="PTHR26452">
    <property type="entry name" value="OLFACTORY RECEPTOR"/>
    <property type="match status" value="1"/>
</dbReference>
<comment type="caution">
    <text evidence="11">The sequence shown here is derived from an EMBL/GenBank/DDBJ whole genome shotgun (WGS) entry which is preliminary data.</text>
</comment>
<dbReference type="EMBL" id="JAUNZN010000024">
    <property type="protein sequence ID" value="KAK4808503.1"/>
    <property type="molecule type" value="Genomic_DNA"/>
</dbReference>
<evidence type="ECO:0000256" key="1">
    <source>
        <dbReference type="ARBA" id="ARBA00004651"/>
    </source>
</evidence>
<proteinExistence type="predicted"/>
<feature type="transmembrane region" description="Helical" evidence="10">
    <location>
        <begin position="35"/>
        <end position="54"/>
    </location>
</feature>
<keyword evidence="8" id="KW-0675">Receptor</keyword>
<evidence type="ECO:0000256" key="5">
    <source>
        <dbReference type="ARBA" id="ARBA00022989"/>
    </source>
</evidence>
<protein>
    <submittedName>
        <fullName evidence="11">Uncharacterized protein</fullName>
    </submittedName>
</protein>
<dbReference type="Pfam" id="PF13853">
    <property type="entry name" value="7tm_4"/>
    <property type="match status" value="1"/>
</dbReference>
<evidence type="ECO:0000256" key="9">
    <source>
        <dbReference type="ARBA" id="ARBA00023224"/>
    </source>
</evidence>
<evidence type="ECO:0000256" key="6">
    <source>
        <dbReference type="ARBA" id="ARBA00023040"/>
    </source>
</evidence>
<name>A0AAN7RUV7_MYCAM</name>
<evidence type="ECO:0000256" key="8">
    <source>
        <dbReference type="ARBA" id="ARBA00023170"/>
    </source>
</evidence>
<dbReference type="SUPFAM" id="SSF81321">
    <property type="entry name" value="Family A G protein-coupled receptor-like"/>
    <property type="match status" value="1"/>
</dbReference>
<organism evidence="11 12">
    <name type="scientific">Mycteria americana</name>
    <name type="common">Wood stork</name>
    <dbReference type="NCBI Taxonomy" id="33587"/>
    <lineage>
        <taxon>Eukaryota</taxon>
        <taxon>Metazoa</taxon>
        <taxon>Chordata</taxon>
        <taxon>Craniata</taxon>
        <taxon>Vertebrata</taxon>
        <taxon>Euteleostomi</taxon>
        <taxon>Archelosauria</taxon>
        <taxon>Archosauria</taxon>
        <taxon>Dinosauria</taxon>
        <taxon>Saurischia</taxon>
        <taxon>Theropoda</taxon>
        <taxon>Coelurosauria</taxon>
        <taxon>Aves</taxon>
        <taxon>Neognathae</taxon>
        <taxon>Neoaves</taxon>
        <taxon>Aequornithes</taxon>
        <taxon>Ciconiiformes</taxon>
        <taxon>Ciconiidae</taxon>
        <taxon>Mycteria</taxon>
    </lineage>
</organism>
<keyword evidence="9" id="KW-0807">Transducer</keyword>
<evidence type="ECO:0000256" key="3">
    <source>
        <dbReference type="ARBA" id="ARBA00022692"/>
    </source>
</evidence>
<evidence type="ECO:0000256" key="4">
    <source>
        <dbReference type="ARBA" id="ARBA00022725"/>
    </source>
</evidence>
<keyword evidence="5 10" id="KW-1133">Transmembrane helix</keyword>
<reference evidence="11 12" key="1">
    <citation type="journal article" date="2023" name="J. Hered.">
        <title>Chromosome-level genome of the wood stork (Mycteria americana) provides insight into avian chromosome evolution.</title>
        <authorList>
            <person name="Flamio R. Jr."/>
            <person name="Ramstad K.M."/>
        </authorList>
    </citation>
    <scope>NUCLEOTIDE SEQUENCE [LARGE SCALE GENOMIC DNA]</scope>
    <source>
        <strain evidence="11">JAX WOST 10</strain>
    </source>
</reference>
<dbReference type="Gene3D" id="1.20.1070.10">
    <property type="entry name" value="Rhodopsin 7-helix transmembrane proteins"/>
    <property type="match status" value="1"/>
</dbReference>
<gene>
    <name evidence="11" type="ORF">QYF61_005820</name>
</gene>
<evidence type="ECO:0000256" key="10">
    <source>
        <dbReference type="SAM" id="Phobius"/>
    </source>
</evidence>
<keyword evidence="6" id="KW-0297">G-protein coupled receptor</keyword>
<keyword evidence="4" id="KW-0716">Sensory transduction</keyword>
<dbReference type="GO" id="GO:0005886">
    <property type="term" value="C:plasma membrane"/>
    <property type="evidence" value="ECO:0007669"/>
    <property type="project" value="UniProtKB-SubCell"/>
</dbReference>
<sequence length="167" mass="18873">MPRGTHKCEVPVGPVCNTVVLAATFSNPRLHNPKYLFLSQLALVVIICTTMIMPKMLGSLLTLRNTISFSEGMFQLYLFMCCLGKKTALFTVMPYDHCMAKFFILHRSTRMSMRECMGLSAMINAVISSWVHKRLILPLTFCSPRIMNHSFTHCWHSPAALRGSLKS</sequence>
<feature type="transmembrane region" description="Helical" evidence="10">
    <location>
        <begin position="74"/>
        <end position="95"/>
    </location>
</feature>
<dbReference type="GO" id="GO:0004930">
    <property type="term" value="F:G protein-coupled receptor activity"/>
    <property type="evidence" value="ECO:0007669"/>
    <property type="project" value="UniProtKB-KW"/>
</dbReference>
<keyword evidence="2" id="KW-1003">Cell membrane</keyword>
<dbReference type="InterPro" id="IPR050516">
    <property type="entry name" value="Olfactory_GPCR"/>
</dbReference>
<dbReference type="AlphaFoldDB" id="A0AAN7RUV7"/>
<accession>A0AAN7RUV7</accession>
<comment type="subcellular location">
    <subcellularLocation>
        <location evidence="1">Cell membrane</location>
        <topology evidence="1">Multi-pass membrane protein</topology>
    </subcellularLocation>
</comment>
<evidence type="ECO:0000256" key="2">
    <source>
        <dbReference type="ARBA" id="ARBA00022475"/>
    </source>
</evidence>
<dbReference type="InterPro" id="IPR000725">
    <property type="entry name" value="Olfact_rcpt"/>
</dbReference>
<keyword evidence="3 10" id="KW-0812">Transmembrane</keyword>
<dbReference type="Proteomes" id="UP001333110">
    <property type="component" value="Unassembled WGS sequence"/>
</dbReference>
<evidence type="ECO:0000313" key="11">
    <source>
        <dbReference type="EMBL" id="KAK4808503.1"/>
    </source>
</evidence>
<evidence type="ECO:0000256" key="7">
    <source>
        <dbReference type="ARBA" id="ARBA00023136"/>
    </source>
</evidence>
<keyword evidence="7 10" id="KW-0472">Membrane</keyword>
<dbReference type="GO" id="GO:0004984">
    <property type="term" value="F:olfactory receptor activity"/>
    <property type="evidence" value="ECO:0007669"/>
    <property type="project" value="InterPro"/>
</dbReference>